<name>A0A6C0AK69_9ZZZZ</name>
<accession>A0A6C0AK69</accession>
<dbReference type="Pfam" id="PF00293">
    <property type="entry name" value="NUDIX"/>
    <property type="match status" value="1"/>
</dbReference>
<reference evidence="4" key="1">
    <citation type="journal article" date="2020" name="Nature">
        <title>Giant virus diversity and host interactions through global metagenomics.</title>
        <authorList>
            <person name="Schulz F."/>
            <person name="Roux S."/>
            <person name="Paez-Espino D."/>
            <person name="Jungbluth S."/>
            <person name="Walsh D.A."/>
            <person name="Denef V.J."/>
            <person name="McMahon K.D."/>
            <person name="Konstantinidis K.T."/>
            <person name="Eloe-Fadrosh E.A."/>
            <person name="Kyrpides N.C."/>
            <person name="Woyke T."/>
        </authorList>
    </citation>
    <scope>NUCLEOTIDE SEQUENCE</scope>
    <source>
        <strain evidence="4">GVMAG-S-1039698-54</strain>
    </source>
</reference>
<dbReference type="GO" id="GO:0008270">
    <property type="term" value="F:zinc ion binding"/>
    <property type="evidence" value="ECO:0007669"/>
    <property type="project" value="InterPro"/>
</dbReference>
<dbReference type="AlphaFoldDB" id="A0A6C0AK69"/>
<protein>
    <recommendedName>
        <fullName evidence="5">Nudix hydrolase domain-containing protein</fullName>
    </recommendedName>
</protein>
<dbReference type="PANTHER" id="PTHR21340:SF0">
    <property type="entry name" value="BIS(5'-NUCLEOSYL)-TETRAPHOSPHATASE [ASYMMETRICAL]"/>
    <property type="match status" value="1"/>
</dbReference>
<feature type="domain" description="CCHC-type" evidence="2">
    <location>
        <begin position="11"/>
        <end position="24"/>
    </location>
</feature>
<evidence type="ECO:0000256" key="1">
    <source>
        <dbReference type="ARBA" id="ARBA00022801"/>
    </source>
</evidence>
<dbReference type="GO" id="GO:0004081">
    <property type="term" value="F:bis(5'-nucleosyl)-tetraphosphatase (asymmetrical) activity"/>
    <property type="evidence" value="ECO:0007669"/>
    <property type="project" value="TreeGrafter"/>
</dbReference>
<keyword evidence="1" id="KW-0378">Hydrolase</keyword>
<dbReference type="InterPro" id="IPR020084">
    <property type="entry name" value="NUDIX_hydrolase_CS"/>
</dbReference>
<dbReference type="Gene3D" id="3.90.79.10">
    <property type="entry name" value="Nucleoside Triphosphate Pyrophosphohydrolase"/>
    <property type="match status" value="1"/>
</dbReference>
<dbReference type="InterPro" id="IPR051325">
    <property type="entry name" value="Nudix_hydrolase_domain"/>
</dbReference>
<dbReference type="GO" id="GO:0006754">
    <property type="term" value="P:ATP biosynthetic process"/>
    <property type="evidence" value="ECO:0007669"/>
    <property type="project" value="TreeGrafter"/>
</dbReference>
<dbReference type="PROSITE" id="PS00893">
    <property type="entry name" value="NUDIX_BOX"/>
    <property type="match status" value="1"/>
</dbReference>
<proteinExistence type="predicted"/>
<sequence>MLKSNYNNKHCINCGKNGHNYHNCNKPIISIGIIAVKKMENKINSFKYLLICRKHSLGYVDFLRGKYPLYNTKYILNLINEMTIMEKNELLTNSFDTLWRNLWGGFPGSPQYKNEERNSRDKFSQIIEGIYINSKIVNLEKLIEKSTTNWLCPEWGFPKGRRNINEKDMHCAVREFIEETGYNRHQIDIVKNISPLEEIFFGSNYKSYKHKYYLAVFNDDINDNTNKIQESEVSQLKWLDLDECLENIRHYNLEKKTIITKIDKILHKYRLIS</sequence>
<dbReference type="GO" id="GO:0003676">
    <property type="term" value="F:nucleic acid binding"/>
    <property type="evidence" value="ECO:0007669"/>
    <property type="project" value="InterPro"/>
</dbReference>
<dbReference type="InterPro" id="IPR000086">
    <property type="entry name" value="NUDIX_hydrolase_dom"/>
</dbReference>
<dbReference type="PROSITE" id="PS51462">
    <property type="entry name" value="NUDIX"/>
    <property type="match status" value="1"/>
</dbReference>
<evidence type="ECO:0000259" key="3">
    <source>
        <dbReference type="PROSITE" id="PS51462"/>
    </source>
</evidence>
<evidence type="ECO:0000313" key="4">
    <source>
        <dbReference type="EMBL" id="QHS80179.1"/>
    </source>
</evidence>
<evidence type="ECO:0008006" key="5">
    <source>
        <dbReference type="Google" id="ProtNLM"/>
    </source>
</evidence>
<dbReference type="GO" id="GO:0006167">
    <property type="term" value="P:AMP biosynthetic process"/>
    <property type="evidence" value="ECO:0007669"/>
    <property type="project" value="TreeGrafter"/>
</dbReference>
<dbReference type="PROSITE" id="PS50158">
    <property type="entry name" value="ZF_CCHC"/>
    <property type="match status" value="1"/>
</dbReference>
<dbReference type="PANTHER" id="PTHR21340">
    <property type="entry name" value="DIADENOSINE 5,5-P1,P4-TETRAPHOSPHATE PYROPHOSPHOHYDROLASE MUTT"/>
    <property type="match status" value="1"/>
</dbReference>
<dbReference type="SUPFAM" id="SSF55811">
    <property type="entry name" value="Nudix"/>
    <property type="match status" value="1"/>
</dbReference>
<dbReference type="EMBL" id="MN740675">
    <property type="protein sequence ID" value="QHS80179.1"/>
    <property type="molecule type" value="Genomic_DNA"/>
</dbReference>
<evidence type="ECO:0000259" key="2">
    <source>
        <dbReference type="PROSITE" id="PS50158"/>
    </source>
</evidence>
<feature type="domain" description="Nudix hydrolase" evidence="3">
    <location>
        <begin position="26"/>
        <end position="262"/>
    </location>
</feature>
<dbReference type="InterPro" id="IPR015797">
    <property type="entry name" value="NUDIX_hydrolase-like_dom_sf"/>
</dbReference>
<dbReference type="InterPro" id="IPR001878">
    <property type="entry name" value="Znf_CCHC"/>
</dbReference>
<organism evidence="4">
    <name type="scientific">viral metagenome</name>
    <dbReference type="NCBI Taxonomy" id="1070528"/>
    <lineage>
        <taxon>unclassified sequences</taxon>
        <taxon>metagenomes</taxon>
        <taxon>organismal metagenomes</taxon>
    </lineage>
</organism>